<dbReference type="InterPro" id="IPR032710">
    <property type="entry name" value="NTF2-like_dom_sf"/>
</dbReference>
<evidence type="ECO:0000256" key="1">
    <source>
        <dbReference type="SAM" id="Phobius"/>
    </source>
</evidence>
<name>A0AAW1WSS6_RUBAR</name>
<proteinExistence type="predicted"/>
<keyword evidence="1" id="KW-1133">Transmembrane helix</keyword>
<feature type="domain" description="SnoaL-like" evidence="2">
    <location>
        <begin position="91"/>
        <end position="185"/>
    </location>
</feature>
<accession>A0AAW1WSS6</accession>
<sequence>MATVVNFSSIAPSQRMCLKPMAGPAIDSLTINRTCRFVQQNRTDTKQHISYMKRKGEDKLSANVRGLFPIMATTTSSTFSPGSHSPSDTIHEFYDCINHKNLKQLGHYISRDCYIEECSFSTPIRGKKEVMNFFEQLTAAMGQNVKFSIKHVCEGDDQLIAAANWHMEWKDKQIPFTRGCSFFECSREEEKLIIKKAQIVIESTDQTRTPSTVTTLFDGFPRATEWFLKELFNTAIRLLSFVYNILLYIANMFFK</sequence>
<dbReference type="SUPFAM" id="SSF54427">
    <property type="entry name" value="NTF2-like"/>
    <property type="match status" value="1"/>
</dbReference>
<evidence type="ECO:0000313" key="3">
    <source>
        <dbReference type="EMBL" id="KAK9927139.1"/>
    </source>
</evidence>
<keyword evidence="1" id="KW-0812">Transmembrane</keyword>
<dbReference type="Gene3D" id="3.10.450.50">
    <property type="match status" value="1"/>
</dbReference>
<keyword evidence="1" id="KW-0472">Membrane</keyword>
<dbReference type="PANTHER" id="PTHR33698">
    <property type="entry name" value="NUCLEAR TRANSPORT FACTOR 2 (NTF2)-LIKE PROTEIN"/>
    <property type="match status" value="1"/>
</dbReference>
<dbReference type="Pfam" id="PF12680">
    <property type="entry name" value="SnoaL_2"/>
    <property type="match status" value="1"/>
</dbReference>
<evidence type="ECO:0000259" key="2">
    <source>
        <dbReference type="Pfam" id="PF12680"/>
    </source>
</evidence>
<organism evidence="3 4">
    <name type="scientific">Rubus argutus</name>
    <name type="common">Southern blackberry</name>
    <dbReference type="NCBI Taxonomy" id="59490"/>
    <lineage>
        <taxon>Eukaryota</taxon>
        <taxon>Viridiplantae</taxon>
        <taxon>Streptophyta</taxon>
        <taxon>Embryophyta</taxon>
        <taxon>Tracheophyta</taxon>
        <taxon>Spermatophyta</taxon>
        <taxon>Magnoliopsida</taxon>
        <taxon>eudicotyledons</taxon>
        <taxon>Gunneridae</taxon>
        <taxon>Pentapetalae</taxon>
        <taxon>rosids</taxon>
        <taxon>fabids</taxon>
        <taxon>Rosales</taxon>
        <taxon>Rosaceae</taxon>
        <taxon>Rosoideae</taxon>
        <taxon>Rosoideae incertae sedis</taxon>
        <taxon>Rubus</taxon>
    </lineage>
</organism>
<feature type="transmembrane region" description="Helical" evidence="1">
    <location>
        <begin position="235"/>
        <end position="254"/>
    </location>
</feature>
<dbReference type="PANTHER" id="PTHR33698:SF1">
    <property type="entry name" value="NUCLEAR TRANSPORT FACTOR 2 (NTF2) FAMILY PROTEIN"/>
    <property type="match status" value="1"/>
</dbReference>
<dbReference type="AlphaFoldDB" id="A0AAW1WSS6"/>
<reference evidence="3 4" key="1">
    <citation type="journal article" date="2023" name="G3 (Bethesda)">
        <title>A chromosome-length genome assembly and annotation of blackberry (Rubus argutus, cv. 'Hillquist').</title>
        <authorList>
            <person name="Bruna T."/>
            <person name="Aryal R."/>
            <person name="Dudchenko O."/>
            <person name="Sargent D.J."/>
            <person name="Mead D."/>
            <person name="Buti M."/>
            <person name="Cavallini A."/>
            <person name="Hytonen T."/>
            <person name="Andres J."/>
            <person name="Pham M."/>
            <person name="Weisz D."/>
            <person name="Mascagni F."/>
            <person name="Usai G."/>
            <person name="Natali L."/>
            <person name="Bassil N."/>
            <person name="Fernandez G.E."/>
            <person name="Lomsadze A."/>
            <person name="Armour M."/>
            <person name="Olukolu B."/>
            <person name="Poorten T."/>
            <person name="Britton C."/>
            <person name="Davik J."/>
            <person name="Ashrafi H."/>
            <person name="Aiden E.L."/>
            <person name="Borodovsky M."/>
            <person name="Worthington M."/>
        </authorList>
    </citation>
    <scope>NUCLEOTIDE SEQUENCE [LARGE SCALE GENOMIC DNA]</scope>
    <source>
        <strain evidence="3">PI 553951</strain>
    </source>
</reference>
<comment type="caution">
    <text evidence="3">The sequence shown here is derived from an EMBL/GenBank/DDBJ whole genome shotgun (WGS) entry which is preliminary data.</text>
</comment>
<evidence type="ECO:0000313" key="4">
    <source>
        <dbReference type="Proteomes" id="UP001457282"/>
    </source>
</evidence>
<dbReference type="InterPro" id="IPR037401">
    <property type="entry name" value="SnoaL-like"/>
</dbReference>
<dbReference type="EMBL" id="JBEDUW010000005">
    <property type="protein sequence ID" value="KAK9927139.1"/>
    <property type="molecule type" value="Genomic_DNA"/>
</dbReference>
<keyword evidence="4" id="KW-1185">Reference proteome</keyword>
<dbReference type="Proteomes" id="UP001457282">
    <property type="component" value="Unassembled WGS sequence"/>
</dbReference>
<protein>
    <recommendedName>
        <fullName evidence="2">SnoaL-like domain-containing protein</fullName>
    </recommendedName>
</protein>
<gene>
    <name evidence="3" type="ORF">M0R45_024339</name>
</gene>